<keyword evidence="2" id="KW-0238">DNA-binding</keyword>
<dbReference type="Gene3D" id="3.30.450.40">
    <property type="match status" value="1"/>
</dbReference>
<evidence type="ECO:0000256" key="2">
    <source>
        <dbReference type="ARBA" id="ARBA00023125"/>
    </source>
</evidence>
<organism evidence="6 7">
    <name type="scientific">Vreelandella arcis</name>
    <dbReference type="NCBI Taxonomy" id="416873"/>
    <lineage>
        <taxon>Bacteria</taxon>
        <taxon>Pseudomonadati</taxon>
        <taxon>Pseudomonadota</taxon>
        <taxon>Gammaproteobacteria</taxon>
        <taxon>Oceanospirillales</taxon>
        <taxon>Halomonadaceae</taxon>
        <taxon>Vreelandella</taxon>
    </lineage>
</organism>
<keyword evidence="7" id="KW-1185">Reference proteome</keyword>
<sequence length="260" mass="27924">MSSVKGAQAISRTMQVLRAIAGKQGFGATLSYITLRTGLTKPTAHRILQALVAEGMVEKSDNEGYLLGPECYMLGVIADQRYGLSQIASGTVARIAAKCGDSAFFSIRSEWHTLCLIREDGDYPIKTHVLQPGTRLPLGVGGGGIAMLAALDDNEIEKSLAANAEERAKHFPGDERADQLARVAECRTLGYGINRGSVVADSWGIGAVVRDDKKCVLGALTIAAIASRLQPDRQQELGPLLMQEAAALEEKICEAQRMRR</sequence>
<dbReference type="GO" id="GO:0003677">
    <property type="term" value="F:DNA binding"/>
    <property type="evidence" value="ECO:0007669"/>
    <property type="project" value="UniProtKB-KW"/>
</dbReference>
<dbReference type="InterPro" id="IPR050707">
    <property type="entry name" value="HTH_MetabolicPath_Reg"/>
</dbReference>
<dbReference type="PANTHER" id="PTHR30136:SF39">
    <property type="entry name" value="TRANSCRIPTIONAL REGULATORY PROTEIN"/>
    <property type="match status" value="1"/>
</dbReference>
<dbReference type="GO" id="GO:0045892">
    <property type="term" value="P:negative regulation of DNA-templated transcription"/>
    <property type="evidence" value="ECO:0007669"/>
    <property type="project" value="TreeGrafter"/>
</dbReference>
<dbReference type="Proteomes" id="UP000199677">
    <property type="component" value="Unassembled WGS sequence"/>
</dbReference>
<evidence type="ECO:0000256" key="3">
    <source>
        <dbReference type="ARBA" id="ARBA00023163"/>
    </source>
</evidence>
<accession>A0A1H0GYZ5</accession>
<dbReference type="Gene3D" id="1.10.10.10">
    <property type="entry name" value="Winged helix-like DNA-binding domain superfamily/Winged helix DNA-binding domain"/>
    <property type="match status" value="1"/>
</dbReference>
<feature type="domain" description="IclR-ED" evidence="5">
    <location>
        <begin position="70"/>
        <end position="254"/>
    </location>
</feature>
<feature type="domain" description="HTH iclR-type" evidence="4">
    <location>
        <begin position="7"/>
        <end position="69"/>
    </location>
</feature>
<dbReference type="InterPro" id="IPR036390">
    <property type="entry name" value="WH_DNA-bd_sf"/>
</dbReference>
<name>A0A1H0GYZ5_9GAMM</name>
<dbReference type="SUPFAM" id="SSF55781">
    <property type="entry name" value="GAF domain-like"/>
    <property type="match status" value="1"/>
</dbReference>
<dbReference type="SUPFAM" id="SSF46785">
    <property type="entry name" value="Winged helix' DNA-binding domain"/>
    <property type="match status" value="1"/>
</dbReference>
<reference evidence="7" key="1">
    <citation type="submission" date="2016-10" db="EMBL/GenBank/DDBJ databases">
        <authorList>
            <person name="Varghese N."/>
            <person name="Submissions S."/>
        </authorList>
    </citation>
    <scope>NUCLEOTIDE SEQUENCE [LARGE SCALE GENOMIC DNA]</scope>
    <source>
        <strain evidence="7">CGMCC 1.6494</strain>
    </source>
</reference>
<dbReference type="PANTHER" id="PTHR30136">
    <property type="entry name" value="HELIX-TURN-HELIX TRANSCRIPTIONAL REGULATOR, ICLR FAMILY"/>
    <property type="match status" value="1"/>
</dbReference>
<gene>
    <name evidence="6" type="ORF">SAMN04487951_11390</name>
</gene>
<dbReference type="InterPro" id="IPR036388">
    <property type="entry name" value="WH-like_DNA-bd_sf"/>
</dbReference>
<dbReference type="Pfam" id="PF09339">
    <property type="entry name" value="HTH_IclR"/>
    <property type="match status" value="1"/>
</dbReference>
<dbReference type="InterPro" id="IPR014757">
    <property type="entry name" value="Tscrpt_reg_IclR_C"/>
</dbReference>
<evidence type="ECO:0000259" key="5">
    <source>
        <dbReference type="PROSITE" id="PS51078"/>
    </source>
</evidence>
<evidence type="ECO:0000256" key="1">
    <source>
        <dbReference type="ARBA" id="ARBA00023015"/>
    </source>
</evidence>
<proteinExistence type="predicted"/>
<dbReference type="InterPro" id="IPR005471">
    <property type="entry name" value="Tscrpt_reg_IclR_N"/>
</dbReference>
<evidence type="ECO:0000313" key="6">
    <source>
        <dbReference type="EMBL" id="SDO12246.1"/>
    </source>
</evidence>
<keyword evidence="1" id="KW-0805">Transcription regulation</keyword>
<dbReference type="SMART" id="SM00346">
    <property type="entry name" value="HTH_ICLR"/>
    <property type="match status" value="1"/>
</dbReference>
<dbReference type="GO" id="GO:0003700">
    <property type="term" value="F:DNA-binding transcription factor activity"/>
    <property type="evidence" value="ECO:0007669"/>
    <property type="project" value="TreeGrafter"/>
</dbReference>
<dbReference type="AlphaFoldDB" id="A0A1H0GYZ5"/>
<keyword evidence="3" id="KW-0804">Transcription</keyword>
<dbReference type="PROSITE" id="PS51077">
    <property type="entry name" value="HTH_ICLR"/>
    <property type="match status" value="1"/>
</dbReference>
<dbReference type="PROSITE" id="PS51078">
    <property type="entry name" value="ICLR_ED"/>
    <property type="match status" value="1"/>
</dbReference>
<dbReference type="RefSeq" id="WP_089707378.1">
    <property type="nucleotide sequence ID" value="NZ_FNII01000013.1"/>
</dbReference>
<evidence type="ECO:0000313" key="7">
    <source>
        <dbReference type="Proteomes" id="UP000199677"/>
    </source>
</evidence>
<evidence type="ECO:0000259" key="4">
    <source>
        <dbReference type="PROSITE" id="PS51077"/>
    </source>
</evidence>
<dbReference type="InterPro" id="IPR029016">
    <property type="entry name" value="GAF-like_dom_sf"/>
</dbReference>
<dbReference type="Pfam" id="PF01614">
    <property type="entry name" value="IclR_C"/>
    <property type="match status" value="1"/>
</dbReference>
<dbReference type="EMBL" id="FNII01000013">
    <property type="protein sequence ID" value="SDO12246.1"/>
    <property type="molecule type" value="Genomic_DNA"/>
</dbReference>
<protein>
    <submittedName>
        <fullName evidence="6">Transcriptional regulator, IclR family</fullName>
    </submittedName>
</protein>
<dbReference type="OrthoDB" id="9807558at2"/>
<dbReference type="STRING" id="416873.SAMN04487951_11390"/>